<dbReference type="AlphaFoldDB" id="A0A2M8RUM5"/>
<dbReference type="RefSeq" id="WP_100297104.1">
    <property type="nucleotide sequence ID" value="NZ_PHGZ01000019.1"/>
</dbReference>
<name>A0A2M8RUM5_9PAST</name>
<dbReference type="EMBL" id="PHGZ01000019">
    <property type="protein sequence ID" value="PJG82593.1"/>
    <property type="molecule type" value="Genomic_DNA"/>
</dbReference>
<accession>A0A2M8RUM5</accession>
<proteinExistence type="predicted"/>
<reference evidence="1 2" key="1">
    <citation type="submission" date="2017-11" db="EMBL/GenBank/DDBJ databases">
        <title>Reclassification of Bisgaard taxon 5 as Caviibacterium pharyngocola gen. nov., sp. nov.</title>
        <authorList>
            <person name="Christensen H."/>
        </authorList>
    </citation>
    <scope>NUCLEOTIDE SEQUENCE [LARGE SCALE GENOMIC DNA]</scope>
    <source>
        <strain evidence="1 2">7_3</strain>
    </source>
</reference>
<organism evidence="1 2">
    <name type="scientific">Caviibacterium pharyngocola</name>
    <dbReference type="NCBI Taxonomy" id="28159"/>
    <lineage>
        <taxon>Bacteria</taxon>
        <taxon>Pseudomonadati</taxon>
        <taxon>Pseudomonadota</taxon>
        <taxon>Gammaproteobacteria</taxon>
        <taxon>Pasteurellales</taxon>
        <taxon>Pasteurellaceae</taxon>
        <taxon>Caviibacterium</taxon>
    </lineage>
</organism>
<comment type="caution">
    <text evidence="1">The sequence shown here is derived from an EMBL/GenBank/DDBJ whole genome shotgun (WGS) entry which is preliminary data.</text>
</comment>
<evidence type="ECO:0000313" key="1">
    <source>
        <dbReference type="EMBL" id="PJG82593.1"/>
    </source>
</evidence>
<dbReference type="Proteomes" id="UP000230282">
    <property type="component" value="Unassembled WGS sequence"/>
</dbReference>
<protein>
    <submittedName>
        <fullName evidence="1">Uncharacterized protein</fullName>
    </submittedName>
</protein>
<keyword evidence="2" id="KW-1185">Reference proteome</keyword>
<sequence length="124" mass="14571">MKKEKKALTIILLTLPFFVFGKNFSKEYIDNTHRYIIYESIYFHMKPAEIIGLHCLSSKGIKGISNTLLNIYPELKDEVFAIEELNKNICKIAIKGLLSFEEIERYKSEIEQDKILNQKNKQNR</sequence>
<gene>
    <name evidence="1" type="ORF">CVP04_08615</name>
</gene>
<evidence type="ECO:0000313" key="2">
    <source>
        <dbReference type="Proteomes" id="UP000230282"/>
    </source>
</evidence>
<dbReference type="OrthoDB" id="9975939at2"/>